<protein>
    <recommendedName>
        <fullName evidence="3">DUF7282 domain-containing protein</fullName>
    </recommendedName>
</protein>
<sequence length="212" mass="22289">METNMLKIFTGAAALTALMAGGAMAQDDTMIMVDDTMQMSMMDGQTNVTFPRIATRQDGYIVLHAVDDGAPVVPESLAHTMVMAGENADVTVTIPAALAAGTELVAMLHVESNGNGVYDFGPGMTDVDTPVMANGAPVTAMFTVPEGLVMHSADDMDGMVASPEARAESDDAEDPDYRDSNERTLQPNDTETEGFIEEGEDTDGAGDEDDGQ</sequence>
<feature type="compositionally biased region" description="Basic and acidic residues" evidence="1">
    <location>
        <begin position="165"/>
        <end position="182"/>
    </location>
</feature>
<organism evidence="4 5">
    <name type="scientific">Limimaricola cinnabarinus</name>
    <dbReference type="NCBI Taxonomy" id="1125964"/>
    <lineage>
        <taxon>Bacteria</taxon>
        <taxon>Pseudomonadati</taxon>
        <taxon>Pseudomonadota</taxon>
        <taxon>Alphaproteobacteria</taxon>
        <taxon>Rhodobacterales</taxon>
        <taxon>Paracoccaceae</taxon>
        <taxon>Limimaricola</taxon>
    </lineage>
</organism>
<evidence type="ECO:0000313" key="4">
    <source>
        <dbReference type="EMBL" id="PHP28960.1"/>
    </source>
</evidence>
<keyword evidence="5" id="KW-1185">Reference proteome</keyword>
<dbReference type="EMBL" id="NQWH01000004">
    <property type="protein sequence ID" value="PHP28960.1"/>
    <property type="molecule type" value="Genomic_DNA"/>
</dbReference>
<dbReference type="AlphaFoldDB" id="A0A2G1MK09"/>
<feature type="signal peptide" evidence="2">
    <location>
        <begin position="1"/>
        <end position="25"/>
    </location>
</feature>
<evidence type="ECO:0000259" key="3">
    <source>
        <dbReference type="Pfam" id="PF23951"/>
    </source>
</evidence>
<evidence type="ECO:0000313" key="5">
    <source>
        <dbReference type="Proteomes" id="UP000221860"/>
    </source>
</evidence>
<keyword evidence="2" id="KW-0732">Signal</keyword>
<accession>A0A2G1MK09</accession>
<proteinExistence type="predicted"/>
<dbReference type="OrthoDB" id="7605232at2"/>
<dbReference type="Proteomes" id="UP000221860">
    <property type="component" value="Unassembled WGS sequence"/>
</dbReference>
<name>A0A2G1MK09_9RHOB</name>
<feature type="chain" id="PRO_5013773694" description="DUF7282 domain-containing protein" evidence="2">
    <location>
        <begin position="26"/>
        <end position="212"/>
    </location>
</feature>
<reference evidence="4 5" key="1">
    <citation type="submission" date="2017-08" db="EMBL/GenBank/DDBJ databases">
        <title>Draft Genome Sequence of Loktanella cinnabarina Strain XM1, Isolated from Coastal Surface Water.</title>
        <authorList>
            <person name="Ma R."/>
            <person name="Wang J."/>
            <person name="Wang Q."/>
            <person name="Ma Z."/>
            <person name="Li J."/>
            <person name="Chen L."/>
        </authorList>
    </citation>
    <scope>NUCLEOTIDE SEQUENCE [LARGE SCALE GENOMIC DNA]</scope>
    <source>
        <strain evidence="4 5">XM1</strain>
    </source>
</reference>
<evidence type="ECO:0000256" key="2">
    <source>
        <dbReference type="SAM" id="SignalP"/>
    </source>
</evidence>
<dbReference type="Pfam" id="PF23951">
    <property type="entry name" value="DUF7282"/>
    <property type="match status" value="1"/>
</dbReference>
<feature type="compositionally biased region" description="Acidic residues" evidence="1">
    <location>
        <begin position="190"/>
        <end position="212"/>
    </location>
</feature>
<feature type="domain" description="DUF7282" evidence="3">
    <location>
        <begin position="41"/>
        <end position="143"/>
    </location>
</feature>
<comment type="caution">
    <text evidence="4">The sequence shown here is derived from an EMBL/GenBank/DDBJ whole genome shotgun (WGS) entry which is preliminary data.</text>
</comment>
<evidence type="ECO:0000256" key="1">
    <source>
        <dbReference type="SAM" id="MobiDB-lite"/>
    </source>
</evidence>
<feature type="region of interest" description="Disordered" evidence="1">
    <location>
        <begin position="162"/>
        <end position="212"/>
    </location>
</feature>
<gene>
    <name evidence="4" type="ORF">CJ301_04505</name>
</gene>
<dbReference type="InterPro" id="IPR055706">
    <property type="entry name" value="Slg1/2_DUF7282"/>
</dbReference>